<dbReference type="InterPro" id="IPR047136">
    <property type="entry name" value="PurB_bact"/>
</dbReference>
<evidence type="ECO:0000256" key="2">
    <source>
        <dbReference type="ARBA" id="ARBA00004734"/>
    </source>
</evidence>
<evidence type="ECO:0000256" key="6">
    <source>
        <dbReference type="ARBA" id="ARBA00022755"/>
    </source>
</evidence>
<dbReference type="GO" id="GO:0004018">
    <property type="term" value="F:N6-(1,2-dicarboxyethyl)AMP AMP-lyase (fumarate-forming) activity"/>
    <property type="evidence" value="ECO:0007669"/>
    <property type="project" value="UniProtKB-UniRule"/>
</dbReference>
<feature type="domain" description="Adenylosuccinate lyase PurB C-terminal" evidence="15">
    <location>
        <begin position="321"/>
        <end position="435"/>
    </location>
</feature>
<comment type="caution">
    <text evidence="16">The sequence shown here is derived from an EMBL/GenBank/DDBJ whole genome shotgun (WGS) entry which is preliminary data.</text>
</comment>
<dbReference type="AlphaFoldDB" id="A0A9D5Q558"/>
<evidence type="ECO:0000259" key="14">
    <source>
        <dbReference type="Pfam" id="PF00206"/>
    </source>
</evidence>
<dbReference type="PROSITE" id="PS00163">
    <property type="entry name" value="FUMARATE_LYASES"/>
    <property type="match status" value="1"/>
</dbReference>
<dbReference type="Proteomes" id="UP000649604">
    <property type="component" value="Unassembled WGS sequence"/>
</dbReference>
<feature type="domain" description="Fumarate lyase N-terminal" evidence="14">
    <location>
        <begin position="12"/>
        <end position="302"/>
    </location>
</feature>
<evidence type="ECO:0000313" key="16">
    <source>
        <dbReference type="EMBL" id="MBD3323581.1"/>
    </source>
</evidence>
<evidence type="ECO:0000256" key="7">
    <source>
        <dbReference type="ARBA" id="ARBA00023239"/>
    </source>
</evidence>
<dbReference type="NCBIfam" id="TIGR00928">
    <property type="entry name" value="purB"/>
    <property type="match status" value="1"/>
</dbReference>
<reference evidence="16" key="1">
    <citation type="submission" date="2019-11" db="EMBL/GenBank/DDBJ databases">
        <title>Microbial mats filling the niche in hypersaline microbial mats.</title>
        <authorList>
            <person name="Wong H.L."/>
            <person name="Macleod F.I."/>
            <person name="White R.A. III"/>
            <person name="Burns B.P."/>
        </authorList>
    </citation>
    <scope>NUCLEOTIDE SEQUENCE</scope>
    <source>
        <strain evidence="16">Rbin_158</strain>
    </source>
</reference>
<evidence type="ECO:0000313" key="17">
    <source>
        <dbReference type="Proteomes" id="UP000649604"/>
    </source>
</evidence>
<gene>
    <name evidence="16" type="primary">purB</name>
    <name evidence="16" type="ORF">GF339_03290</name>
</gene>
<evidence type="ECO:0000256" key="3">
    <source>
        <dbReference type="ARBA" id="ARBA00008273"/>
    </source>
</evidence>
<keyword evidence="6 13" id="KW-0658">Purine biosynthesis</keyword>
<dbReference type="InterPro" id="IPR022761">
    <property type="entry name" value="Fumarate_lyase_N"/>
</dbReference>
<dbReference type="InterPro" id="IPR008948">
    <property type="entry name" value="L-Aspartase-like"/>
</dbReference>
<evidence type="ECO:0000256" key="10">
    <source>
        <dbReference type="ARBA" id="ARBA00030717"/>
    </source>
</evidence>
<comment type="catalytic activity">
    <reaction evidence="8">
        <text>(2S)-2-[5-amino-1-(5-phospho-beta-D-ribosyl)imidazole-4-carboxamido]succinate = 5-amino-1-(5-phospho-beta-D-ribosyl)imidazole-4-carboxamide + fumarate</text>
        <dbReference type="Rhea" id="RHEA:23920"/>
        <dbReference type="ChEBI" id="CHEBI:29806"/>
        <dbReference type="ChEBI" id="CHEBI:58443"/>
        <dbReference type="ChEBI" id="CHEBI:58475"/>
        <dbReference type="EC" id="4.3.2.2"/>
    </reaction>
    <physiologicalReaction direction="left-to-right" evidence="8">
        <dbReference type="Rhea" id="RHEA:23921"/>
    </physiologicalReaction>
</comment>
<dbReference type="InterPro" id="IPR004769">
    <property type="entry name" value="Pur_lyase"/>
</dbReference>
<protein>
    <recommendedName>
        <fullName evidence="5 12">Adenylosuccinate lyase</fullName>
        <shortName evidence="13">ASL</shortName>
        <ecNumber evidence="4 12">4.3.2.2</ecNumber>
    </recommendedName>
    <alternativeName>
        <fullName evidence="10 13">Adenylosuccinase</fullName>
    </alternativeName>
</protein>
<organism evidence="16 17">
    <name type="scientific">candidate division KSB3 bacterium</name>
    <dbReference type="NCBI Taxonomy" id="2044937"/>
    <lineage>
        <taxon>Bacteria</taxon>
        <taxon>candidate division KSB3</taxon>
    </lineage>
</organism>
<evidence type="ECO:0000256" key="4">
    <source>
        <dbReference type="ARBA" id="ARBA00012339"/>
    </source>
</evidence>
<dbReference type="InterPro" id="IPR000362">
    <property type="entry name" value="Fumarate_lyase_fam"/>
</dbReference>
<dbReference type="PRINTS" id="PR00149">
    <property type="entry name" value="FUMRATELYASE"/>
</dbReference>
<dbReference type="PANTHER" id="PTHR43411:SF1">
    <property type="entry name" value="ADENYLOSUCCINATE LYASE"/>
    <property type="match status" value="1"/>
</dbReference>
<dbReference type="Pfam" id="PF08328">
    <property type="entry name" value="ASL_C"/>
    <property type="match status" value="1"/>
</dbReference>
<dbReference type="GO" id="GO:0006188">
    <property type="term" value="P:IMP biosynthetic process"/>
    <property type="evidence" value="ECO:0007669"/>
    <property type="project" value="InterPro"/>
</dbReference>
<evidence type="ECO:0000256" key="8">
    <source>
        <dbReference type="ARBA" id="ARBA00024477"/>
    </source>
</evidence>
<dbReference type="SUPFAM" id="SSF48557">
    <property type="entry name" value="L-aspartase-like"/>
    <property type="match status" value="1"/>
</dbReference>
<comment type="similarity">
    <text evidence="3 13">Belongs to the lyase 1 family. Adenylosuccinate lyase subfamily.</text>
</comment>
<evidence type="ECO:0000259" key="15">
    <source>
        <dbReference type="Pfam" id="PF08328"/>
    </source>
</evidence>
<dbReference type="InterPro" id="IPR013539">
    <property type="entry name" value="PurB_C"/>
</dbReference>
<evidence type="ECO:0000256" key="5">
    <source>
        <dbReference type="ARBA" id="ARBA00017058"/>
    </source>
</evidence>
<evidence type="ECO:0000256" key="9">
    <source>
        <dbReference type="ARBA" id="ARBA00025012"/>
    </source>
</evidence>
<comment type="catalytic activity">
    <reaction evidence="11">
        <text>N(6)-(1,2-dicarboxyethyl)-AMP = fumarate + AMP</text>
        <dbReference type="Rhea" id="RHEA:16853"/>
        <dbReference type="ChEBI" id="CHEBI:29806"/>
        <dbReference type="ChEBI" id="CHEBI:57567"/>
        <dbReference type="ChEBI" id="CHEBI:456215"/>
        <dbReference type="EC" id="4.3.2.2"/>
    </reaction>
    <physiologicalReaction direction="left-to-right" evidence="11">
        <dbReference type="Rhea" id="RHEA:16854"/>
    </physiologicalReaction>
</comment>
<evidence type="ECO:0000256" key="11">
    <source>
        <dbReference type="ARBA" id="ARBA00049115"/>
    </source>
</evidence>
<comment type="pathway">
    <text evidence="2 13">Purine metabolism; AMP biosynthesis via de novo pathway; AMP from IMP: step 2/2.</text>
</comment>
<proteinExistence type="inferred from homology"/>
<name>A0A9D5Q558_9BACT</name>
<dbReference type="NCBIfam" id="NF006764">
    <property type="entry name" value="PRK09285.1"/>
    <property type="match status" value="1"/>
</dbReference>
<accession>A0A9D5Q558</accession>
<dbReference type="PANTHER" id="PTHR43411">
    <property type="entry name" value="ADENYLOSUCCINATE LYASE"/>
    <property type="match status" value="1"/>
</dbReference>
<comment type="pathway">
    <text evidence="1 13">Purine metabolism; IMP biosynthesis via de novo pathway; 5-amino-1-(5-phospho-D-ribosyl)imidazole-4-carboxamide from 5-amino-1-(5-phospho-D-ribosyl)imidazole-4-carboxylate: step 2/2.</text>
</comment>
<dbReference type="EC" id="4.3.2.2" evidence="4 12"/>
<dbReference type="Gene3D" id="1.20.200.10">
    <property type="entry name" value="Fumarase/aspartase (Central domain)"/>
    <property type="match status" value="1"/>
</dbReference>
<dbReference type="Pfam" id="PF00206">
    <property type="entry name" value="Lyase_1"/>
    <property type="match status" value="1"/>
</dbReference>
<evidence type="ECO:0000256" key="13">
    <source>
        <dbReference type="RuleBase" id="RU361172"/>
    </source>
</evidence>
<keyword evidence="7 13" id="KW-0456">Lyase</keyword>
<dbReference type="InterPro" id="IPR020557">
    <property type="entry name" value="Fumarate_lyase_CS"/>
</dbReference>
<sequence length="458" mass="52271">METLHTISPLDGRYRERVHHLTAYFSEYALMQARCEVELRYLLALDDTNLFAPLTPEEKQRITQAIEQFSDDDYQRIKAIEATTRHDVKACEIFLREKLHLANPNLIHFGLTSEDVNNLAYNLLLKAYLHTEQLPLLRKLLHLLCDRASQWRQIPFPARTHGQKASPTAAGKEVAVYLSRLLRQYQKLHTFQFTGKLNGAVGNFSAMLAAFPAYDWLAFSRQFLQSLDLKPNLATTQIEDHDTWAEYFNISRQINNIIIDLDQDFWEYIARDLFYEAPKNGEVGSSTMPHKVNPINFENSEGNLLLSNAMLTMLSEKLCRSRMQRDLSDSTVERNIGVALAHAHLAITETIRGLHKVRIHAETCRTDLETSPELLAEPIQTILKTVGIDDPYTLLKNYTRGQKITRQDLAGFIEGLPVEPPVKARLNALQVSAYIGDAVRICDDVIQQTATVLKRETV</sequence>
<dbReference type="EMBL" id="WJJP01000100">
    <property type="protein sequence ID" value="MBD3323581.1"/>
    <property type="molecule type" value="Genomic_DNA"/>
</dbReference>
<dbReference type="Gene3D" id="1.10.40.30">
    <property type="entry name" value="Fumarase/aspartase (C-terminal domain)"/>
    <property type="match status" value="1"/>
</dbReference>
<dbReference type="Gene3D" id="1.10.275.10">
    <property type="entry name" value="Fumarase/aspartase (N-terminal domain)"/>
    <property type="match status" value="1"/>
</dbReference>
<dbReference type="InterPro" id="IPR024083">
    <property type="entry name" value="Fumarase/histidase_N"/>
</dbReference>
<evidence type="ECO:0000256" key="1">
    <source>
        <dbReference type="ARBA" id="ARBA00004706"/>
    </source>
</evidence>
<evidence type="ECO:0000256" key="12">
    <source>
        <dbReference type="NCBIfam" id="TIGR00928"/>
    </source>
</evidence>
<comment type="function">
    <text evidence="9">Catalyzes two reactions in de novo purine nucleotide biosynthesis. Catalyzes the breakdown of 5-aminoimidazole- (N-succinylocarboxamide) ribotide (SAICAR or 2-[5-amino-1-(5-phospho-beta-D-ribosyl)imidazole-4-carboxamido]succinate) to 5-aminoimidazole-4-carboxamide ribotide (AICAR or 5-amino-1-(5-phospho-beta-D-ribosyl)imidazole-4-carboxamide) and fumarate, and of adenylosuccinate (ADS or N(6)-(1,2-dicarboxyethyl)-AMP) to adenosine monophosphate (AMP) and fumarate.</text>
</comment>